<feature type="domain" description="Flagellar hook-associated protein 2 N-terminal" evidence="7">
    <location>
        <begin position="12"/>
        <end position="107"/>
    </location>
</feature>
<reference evidence="8" key="1">
    <citation type="journal article" date="2015" name="Nature">
        <title>Complex archaea that bridge the gap between prokaryotes and eukaryotes.</title>
        <authorList>
            <person name="Spang A."/>
            <person name="Saw J.H."/>
            <person name="Jorgensen S.L."/>
            <person name="Zaremba-Niedzwiedzka K."/>
            <person name="Martijn J."/>
            <person name="Lind A.E."/>
            <person name="van Eijk R."/>
            <person name="Schleper C."/>
            <person name="Guy L."/>
            <person name="Ettema T.J."/>
        </authorList>
    </citation>
    <scope>NUCLEOTIDE SEQUENCE</scope>
</reference>
<dbReference type="PANTHER" id="PTHR30288:SF0">
    <property type="entry name" value="FLAGELLAR HOOK-ASSOCIATED PROTEIN 2"/>
    <property type="match status" value="1"/>
</dbReference>
<evidence type="ECO:0000256" key="6">
    <source>
        <dbReference type="ARBA" id="ARBA00033192"/>
    </source>
</evidence>
<comment type="caution">
    <text evidence="8">The sequence shown here is derived from an EMBL/GenBank/DDBJ whole genome shotgun (WGS) entry which is preliminary data.</text>
</comment>
<feature type="non-terminal residue" evidence="8">
    <location>
        <position position="109"/>
    </location>
</feature>
<dbReference type="GO" id="GO:0009424">
    <property type="term" value="C:bacterial-type flagellum hook"/>
    <property type="evidence" value="ECO:0007669"/>
    <property type="project" value="InterPro"/>
</dbReference>
<evidence type="ECO:0000256" key="2">
    <source>
        <dbReference type="ARBA" id="ARBA00009764"/>
    </source>
</evidence>
<name>A0A0F9GN35_9ZZZZ</name>
<sequence>MAGTSSVGGLISGLDTATIINQLISVSARRIDVVVFNQTTHSDKLTAFQSLNTQLLDFKSKAKTLKDSDTFNVFKTATTTDSTNFKASDLLTVSTTTDASPGTHTIEFT</sequence>
<organism evidence="8">
    <name type="scientific">marine sediment metagenome</name>
    <dbReference type="NCBI Taxonomy" id="412755"/>
    <lineage>
        <taxon>unclassified sequences</taxon>
        <taxon>metagenomes</taxon>
        <taxon>ecological metagenomes</taxon>
    </lineage>
</organism>
<accession>A0A0F9GN35</accession>
<dbReference type="InterPro" id="IPR040026">
    <property type="entry name" value="FliD"/>
</dbReference>
<comment type="similarity">
    <text evidence="2">Belongs to the FliD family.</text>
</comment>
<evidence type="ECO:0000259" key="7">
    <source>
        <dbReference type="Pfam" id="PF02465"/>
    </source>
</evidence>
<comment type="subunit">
    <text evidence="3">Homopentamer.</text>
</comment>
<keyword evidence="4" id="KW-0975">Bacterial flagellum</keyword>
<gene>
    <name evidence="8" type="ORF">LCGC14_2101070</name>
</gene>
<dbReference type="InterPro" id="IPR003481">
    <property type="entry name" value="FliD_N"/>
</dbReference>
<evidence type="ECO:0000256" key="1">
    <source>
        <dbReference type="ARBA" id="ARBA00004365"/>
    </source>
</evidence>
<evidence type="ECO:0000256" key="5">
    <source>
        <dbReference type="ARBA" id="ARBA00033074"/>
    </source>
</evidence>
<protein>
    <recommendedName>
        <fullName evidence="6">Filament cap protein</fullName>
    </recommendedName>
    <alternativeName>
        <fullName evidence="5">Flagellar cap protein</fullName>
    </alternativeName>
</protein>
<proteinExistence type="inferred from homology"/>
<evidence type="ECO:0000256" key="4">
    <source>
        <dbReference type="ARBA" id="ARBA00023143"/>
    </source>
</evidence>
<dbReference type="EMBL" id="LAZR01025781">
    <property type="protein sequence ID" value="KKL70820.1"/>
    <property type="molecule type" value="Genomic_DNA"/>
</dbReference>
<dbReference type="Pfam" id="PF02465">
    <property type="entry name" value="FliD_N"/>
    <property type="match status" value="1"/>
</dbReference>
<comment type="subcellular location">
    <subcellularLocation>
        <location evidence="1">Bacterial flagellum</location>
    </subcellularLocation>
</comment>
<dbReference type="AlphaFoldDB" id="A0A0F9GN35"/>
<dbReference type="PANTHER" id="PTHR30288">
    <property type="entry name" value="FLAGELLAR CAP/ASSEMBLY PROTEIN FLID"/>
    <property type="match status" value="1"/>
</dbReference>
<dbReference type="GO" id="GO:0009421">
    <property type="term" value="C:bacterial-type flagellum filament cap"/>
    <property type="evidence" value="ECO:0007669"/>
    <property type="project" value="InterPro"/>
</dbReference>
<evidence type="ECO:0000313" key="8">
    <source>
        <dbReference type="EMBL" id="KKL70820.1"/>
    </source>
</evidence>
<dbReference type="GO" id="GO:0071973">
    <property type="term" value="P:bacterial-type flagellum-dependent cell motility"/>
    <property type="evidence" value="ECO:0007669"/>
    <property type="project" value="TreeGrafter"/>
</dbReference>
<evidence type="ECO:0000256" key="3">
    <source>
        <dbReference type="ARBA" id="ARBA00011255"/>
    </source>
</evidence>